<protein>
    <submittedName>
        <fullName evidence="2">Uncharacterized membrane protein</fullName>
    </submittedName>
</protein>
<keyword evidence="3" id="KW-1185">Reference proteome</keyword>
<feature type="transmembrane region" description="Helical" evidence="1">
    <location>
        <begin position="137"/>
        <end position="155"/>
    </location>
</feature>
<sequence>MIYELLKLAHIIGAILIGGGLIGVWIHDMRSRQTSELVRFSESVRNIALFYDAVVVPGAIILLISGSWLIAVFYDGWSFIRTPWLAGMVLLFIFEFIEGNTVTRIYFVRLNRLAEKALQTGNFTPELRRTRAQNIPTFTHFLDLPILLLIVMLGVLKPDNWLLLIYGTIFAIVIAAALMLLVTRLYPHYEQNYNTDR</sequence>
<keyword evidence="1" id="KW-0812">Transmembrane</keyword>
<organism evidence="2 3">
    <name type="scientific">Nitrosomonas marina</name>
    <dbReference type="NCBI Taxonomy" id="917"/>
    <lineage>
        <taxon>Bacteria</taxon>
        <taxon>Pseudomonadati</taxon>
        <taxon>Pseudomonadota</taxon>
        <taxon>Betaproteobacteria</taxon>
        <taxon>Nitrosomonadales</taxon>
        <taxon>Nitrosomonadaceae</taxon>
        <taxon>Nitrosomonas</taxon>
    </lineage>
</organism>
<accession>A0A1I0D4Z0</accession>
<feature type="transmembrane region" description="Helical" evidence="1">
    <location>
        <begin position="84"/>
        <end position="107"/>
    </location>
</feature>
<feature type="transmembrane region" description="Helical" evidence="1">
    <location>
        <begin position="6"/>
        <end position="26"/>
    </location>
</feature>
<dbReference type="AlphaFoldDB" id="A0A1I0D4Z0"/>
<keyword evidence="1" id="KW-1133">Transmembrane helix</keyword>
<feature type="transmembrane region" description="Helical" evidence="1">
    <location>
        <begin position="47"/>
        <end position="72"/>
    </location>
</feature>
<reference evidence="3" key="1">
    <citation type="submission" date="2016-10" db="EMBL/GenBank/DDBJ databases">
        <authorList>
            <person name="Varghese N."/>
            <person name="Submissions S."/>
        </authorList>
    </citation>
    <scope>NUCLEOTIDE SEQUENCE [LARGE SCALE GENOMIC DNA]</scope>
    <source>
        <strain evidence="3">Nm71</strain>
    </source>
</reference>
<dbReference type="Pfam" id="PF10027">
    <property type="entry name" value="DUF2269"/>
    <property type="match status" value="1"/>
</dbReference>
<evidence type="ECO:0000313" key="2">
    <source>
        <dbReference type="EMBL" id="SET27276.1"/>
    </source>
</evidence>
<dbReference type="RefSeq" id="WP_090658940.1">
    <property type="nucleotide sequence ID" value="NZ_FOIA01000018.1"/>
</dbReference>
<dbReference type="OrthoDB" id="8560794at2"/>
<dbReference type="EMBL" id="FOIA01000018">
    <property type="protein sequence ID" value="SET27276.1"/>
    <property type="molecule type" value="Genomic_DNA"/>
</dbReference>
<dbReference type="Proteomes" id="UP000199345">
    <property type="component" value="Unassembled WGS sequence"/>
</dbReference>
<evidence type="ECO:0000256" key="1">
    <source>
        <dbReference type="SAM" id="Phobius"/>
    </source>
</evidence>
<dbReference type="InterPro" id="IPR018729">
    <property type="entry name" value="DUF2269_transmembrane"/>
</dbReference>
<gene>
    <name evidence="2" type="ORF">SAMN05216326_11837</name>
</gene>
<feature type="transmembrane region" description="Helical" evidence="1">
    <location>
        <begin position="161"/>
        <end position="182"/>
    </location>
</feature>
<name>A0A1I0D4Z0_9PROT</name>
<evidence type="ECO:0000313" key="3">
    <source>
        <dbReference type="Proteomes" id="UP000199345"/>
    </source>
</evidence>
<keyword evidence="1" id="KW-0472">Membrane</keyword>
<proteinExistence type="predicted"/>